<dbReference type="Proteomes" id="UP000291822">
    <property type="component" value="Unassembled WGS sequence"/>
</dbReference>
<keyword evidence="1" id="KW-0812">Transmembrane</keyword>
<evidence type="ECO:0000313" key="3">
    <source>
        <dbReference type="Proteomes" id="UP000291822"/>
    </source>
</evidence>
<dbReference type="PANTHER" id="PTHR30093:SF47">
    <property type="entry name" value="TYPE IV PILUS NON-CORE MINOR PILIN PILE"/>
    <property type="match status" value="1"/>
</dbReference>
<name>A0A4R0YSU8_9GAMM</name>
<protein>
    <submittedName>
        <fullName evidence="2">Prepilin-type N-terminal cleavage/methylation domain-containing protein</fullName>
    </submittedName>
</protein>
<evidence type="ECO:0000313" key="2">
    <source>
        <dbReference type="EMBL" id="TCI12413.1"/>
    </source>
</evidence>
<keyword evidence="3" id="KW-1185">Reference proteome</keyword>
<reference evidence="2 3" key="1">
    <citation type="submission" date="2019-02" db="EMBL/GenBank/DDBJ databases">
        <title>Dyella amyloliquefaciens sp. nov., isolated from forest soil.</title>
        <authorList>
            <person name="Gao Z.-H."/>
            <person name="Qiu L.-H."/>
        </authorList>
    </citation>
    <scope>NUCLEOTIDE SEQUENCE [LARGE SCALE GENOMIC DNA]</scope>
    <source>
        <strain evidence="2 3">KACC 12747</strain>
    </source>
</reference>
<comment type="caution">
    <text evidence="2">The sequence shown here is derived from an EMBL/GenBank/DDBJ whole genome shotgun (WGS) entry which is preliminary data.</text>
</comment>
<dbReference type="Gene3D" id="3.30.700.10">
    <property type="entry name" value="Glycoprotein, Type 4 Pilin"/>
    <property type="match status" value="1"/>
</dbReference>
<dbReference type="RefSeq" id="WP_131150808.1">
    <property type="nucleotide sequence ID" value="NZ_SJTG01000001.1"/>
</dbReference>
<dbReference type="InterPro" id="IPR045584">
    <property type="entry name" value="Pilin-like"/>
</dbReference>
<dbReference type="InterPro" id="IPR031982">
    <property type="entry name" value="PilE-like"/>
</dbReference>
<organism evidence="2 3">
    <name type="scientific">Dyella soli</name>
    <dbReference type="NCBI Taxonomy" id="522319"/>
    <lineage>
        <taxon>Bacteria</taxon>
        <taxon>Pseudomonadati</taxon>
        <taxon>Pseudomonadota</taxon>
        <taxon>Gammaproteobacteria</taxon>
        <taxon>Lysobacterales</taxon>
        <taxon>Rhodanobacteraceae</taxon>
        <taxon>Dyella</taxon>
    </lineage>
</organism>
<keyword evidence="1" id="KW-0472">Membrane</keyword>
<dbReference type="InterPro" id="IPR012902">
    <property type="entry name" value="N_methyl_site"/>
</dbReference>
<feature type="transmembrane region" description="Helical" evidence="1">
    <location>
        <begin position="6"/>
        <end position="27"/>
    </location>
</feature>
<dbReference type="Pfam" id="PF07963">
    <property type="entry name" value="N_methyl"/>
    <property type="match status" value="1"/>
</dbReference>
<gene>
    <name evidence="2" type="ORF">EZM97_03430</name>
</gene>
<dbReference type="GO" id="GO:0043683">
    <property type="term" value="P:type IV pilus assembly"/>
    <property type="evidence" value="ECO:0007669"/>
    <property type="project" value="InterPro"/>
</dbReference>
<sequence>MQRTRGFTLIELMVVVMIIAILAAIALPSYRKYVLRTHRTDATRALTDLASREENYFYSNNTYASTLPALNGSSAMAGPLFTISVASASSTAYTLTARAQGTQTQDTCQSFSLTRAGAQTSNGGSTDANNCWSK</sequence>
<dbReference type="NCBIfam" id="TIGR02532">
    <property type="entry name" value="IV_pilin_GFxxxE"/>
    <property type="match status" value="1"/>
</dbReference>
<dbReference type="SUPFAM" id="SSF54523">
    <property type="entry name" value="Pili subunits"/>
    <property type="match status" value="1"/>
</dbReference>
<proteinExistence type="predicted"/>
<dbReference type="Pfam" id="PF16732">
    <property type="entry name" value="ComP_DUS"/>
    <property type="match status" value="1"/>
</dbReference>
<dbReference type="PANTHER" id="PTHR30093">
    <property type="entry name" value="GENERAL SECRETION PATHWAY PROTEIN G"/>
    <property type="match status" value="1"/>
</dbReference>
<keyword evidence="1" id="KW-1133">Transmembrane helix</keyword>
<dbReference type="PROSITE" id="PS00409">
    <property type="entry name" value="PROKAR_NTER_METHYL"/>
    <property type="match status" value="1"/>
</dbReference>
<evidence type="ECO:0000256" key="1">
    <source>
        <dbReference type="SAM" id="Phobius"/>
    </source>
</evidence>
<accession>A0A4R0YSU8</accession>
<dbReference type="EMBL" id="SJTG01000001">
    <property type="protein sequence ID" value="TCI12413.1"/>
    <property type="molecule type" value="Genomic_DNA"/>
</dbReference>
<dbReference type="AlphaFoldDB" id="A0A4R0YSU8"/>